<dbReference type="AlphaFoldDB" id="A0A2S6C1X5"/>
<dbReference type="EMBL" id="PNEN01000577">
    <property type="protein sequence ID" value="PPJ53735.1"/>
    <property type="molecule type" value="Genomic_DNA"/>
</dbReference>
<keyword evidence="2" id="KW-0732">Signal</keyword>
<gene>
    <name evidence="3" type="ORF">CBER1_00889</name>
</gene>
<evidence type="ECO:0000313" key="3">
    <source>
        <dbReference type="EMBL" id="PPJ53735.1"/>
    </source>
</evidence>
<protein>
    <submittedName>
        <fullName evidence="3">Uncharacterized protein</fullName>
    </submittedName>
</protein>
<evidence type="ECO:0000313" key="4">
    <source>
        <dbReference type="Proteomes" id="UP000237631"/>
    </source>
</evidence>
<evidence type="ECO:0000256" key="1">
    <source>
        <dbReference type="SAM" id="MobiDB-lite"/>
    </source>
</evidence>
<organism evidence="3 4">
    <name type="scientific">Cercospora berteroae</name>
    <dbReference type="NCBI Taxonomy" id="357750"/>
    <lineage>
        <taxon>Eukaryota</taxon>
        <taxon>Fungi</taxon>
        <taxon>Dikarya</taxon>
        <taxon>Ascomycota</taxon>
        <taxon>Pezizomycotina</taxon>
        <taxon>Dothideomycetes</taxon>
        <taxon>Dothideomycetidae</taxon>
        <taxon>Mycosphaerellales</taxon>
        <taxon>Mycosphaerellaceae</taxon>
        <taxon>Cercospora</taxon>
    </lineage>
</organism>
<feature type="chain" id="PRO_5015459844" evidence="2">
    <location>
        <begin position="17"/>
        <end position="153"/>
    </location>
</feature>
<proteinExistence type="predicted"/>
<accession>A0A2S6C1X5</accession>
<comment type="caution">
    <text evidence="3">The sequence shown here is derived from an EMBL/GenBank/DDBJ whole genome shotgun (WGS) entry which is preliminary data.</text>
</comment>
<feature type="compositionally biased region" description="Gly residues" evidence="1">
    <location>
        <begin position="66"/>
        <end position="102"/>
    </location>
</feature>
<feature type="signal peptide" evidence="2">
    <location>
        <begin position="1"/>
        <end position="16"/>
    </location>
</feature>
<keyword evidence="4" id="KW-1185">Reference proteome</keyword>
<feature type="compositionally biased region" description="Low complexity" evidence="1">
    <location>
        <begin position="103"/>
        <end position="117"/>
    </location>
</feature>
<reference evidence="4" key="1">
    <citation type="journal article" date="2017" name="bioRxiv">
        <title>Conservation of a gene cluster reveals novel cercosporin biosynthetic mechanisms and extends production to the genus Colletotrichum.</title>
        <authorList>
            <person name="de Jonge R."/>
            <person name="Ebert M.K."/>
            <person name="Huitt-Roehl C.R."/>
            <person name="Pal P."/>
            <person name="Suttle J.C."/>
            <person name="Spanner R.E."/>
            <person name="Neubauer J.D."/>
            <person name="Jurick W.M.II."/>
            <person name="Stott K.A."/>
            <person name="Secor G.A."/>
            <person name="Thomma B.P.H.J."/>
            <person name="Van de Peer Y."/>
            <person name="Townsend C.A."/>
            <person name="Bolton M.D."/>
        </authorList>
    </citation>
    <scope>NUCLEOTIDE SEQUENCE [LARGE SCALE GENOMIC DNA]</scope>
    <source>
        <strain evidence="4">CBS538.71</strain>
    </source>
</reference>
<name>A0A2S6C1X5_9PEZI</name>
<dbReference type="Proteomes" id="UP000237631">
    <property type="component" value="Unassembled WGS sequence"/>
</dbReference>
<feature type="compositionally biased region" description="Low complexity" evidence="1">
    <location>
        <begin position="53"/>
        <end position="65"/>
    </location>
</feature>
<feature type="region of interest" description="Disordered" evidence="1">
    <location>
        <begin position="46"/>
        <end position="117"/>
    </location>
</feature>
<sequence length="153" mass="14709">MRVAAILAIAVASAAALPTAFTPKADGGDMVKGIFGSIVGNGNGNKGNGNNNGNGNASGNSPGSGNNFGNGNSPGSGNSIGNGNNPGSGNGNGNEFGNGNGSGNKDNGNGNSIGNISFDSIAVSPDIDILSKVSVSVDLYVPPSTISLSGQDR</sequence>
<dbReference type="OrthoDB" id="10598665at2759"/>
<evidence type="ECO:0000256" key="2">
    <source>
        <dbReference type="SAM" id="SignalP"/>
    </source>
</evidence>